<feature type="transmembrane region" description="Helical" evidence="5">
    <location>
        <begin position="44"/>
        <end position="62"/>
    </location>
</feature>
<gene>
    <name evidence="6" type="ORF">JI435_023020</name>
</gene>
<feature type="transmembrane region" description="Helical" evidence="5">
    <location>
        <begin position="381"/>
        <end position="401"/>
    </location>
</feature>
<reference evidence="7" key="1">
    <citation type="journal article" date="2021" name="BMC Genomics">
        <title>Chromosome-level genome assembly and manually-curated proteome of model necrotroph Parastagonospora nodorum Sn15 reveals a genome-wide trove of candidate effector homologs, and redundancy of virulence-related functions within an accessory chromosome.</title>
        <authorList>
            <person name="Bertazzoni S."/>
            <person name="Jones D.A.B."/>
            <person name="Phan H.T."/>
            <person name="Tan K.-C."/>
            <person name="Hane J.K."/>
        </authorList>
    </citation>
    <scope>NUCLEOTIDE SEQUENCE [LARGE SCALE GENOMIC DNA]</scope>
    <source>
        <strain evidence="7">SN15 / ATCC MYA-4574 / FGSC 10173)</strain>
    </source>
</reference>
<dbReference type="AlphaFoldDB" id="A0A7U2HUB6"/>
<evidence type="ECO:0000256" key="4">
    <source>
        <dbReference type="ARBA" id="ARBA00023136"/>
    </source>
</evidence>
<feature type="transmembrane region" description="Helical" evidence="5">
    <location>
        <begin position="315"/>
        <end position="335"/>
    </location>
</feature>
<dbReference type="PANTHER" id="PTHR23502:SF3">
    <property type="entry name" value="MAJOR FACILITATOR SUPERFAMILY (MFS) PROFILE DOMAIN-CONTAINING PROTEIN-RELATED"/>
    <property type="match status" value="1"/>
</dbReference>
<dbReference type="PANTHER" id="PTHR23502">
    <property type="entry name" value="MAJOR FACILITATOR SUPERFAMILY"/>
    <property type="match status" value="1"/>
</dbReference>
<feature type="transmembrane region" description="Helical" evidence="5">
    <location>
        <begin position="436"/>
        <end position="455"/>
    </location>
</feature>
<proteinExistence type="predicted"/>
<dbReference type="OrthoDB" id="5376138at2759"/>
<feature type="transmembrane region" description="Helical" evidence="5">
    <location>
        <begin position="413"/>
        <end position="430"/>
    </location>
</feature>
<evidence type="ECO:0000256" key="1">
    <source>
        <dbReference type="ARBA" id="ARBA00004141"/>
    </source>
</evidence>
<evidence type="ECO:0000313" key="6">
    <source>
        <dbReference type="EMBL" id="QRC92145.1"/>
    </source>
</evidence>
<dbReference type="InterPro" id="IPR011701">
    <property type="entry name" value="MFS"/>
</dbReference>
<dbReference type="GO" id="GO:0016020">
    <property type="term" value="C:membrane"/>
    <property type="evidence" value="ECO:0007669"/>
    <property type="project" value="UniProtKB-SubCell"/>
</dbReference>
<feature type="transmembrane region" description="Helical" evidence="5">
    <location>
        <begin position="167"/>
        <end position="188"/>
    </location>
</feature>
<evidence type="ECO:0008006" key="8">
    <source>
        <dbReference type="Google" id="ProtNLM"/>
    </source>
</evidence>
<evidence type="ECO:0000256" key="2">
    <source>
        <dbReference type="ARBA" id="ARBA00022692"/>
    </source>
</evidence>
<feature type="transmembrane region" description="Helical" evidence="5">
    <location>
        <begin position="82"/>
        <end position="101"/>
    </location>
</feature>
<accession>A0A7U2HUB6</accession>
<keyword evidence="7" id="KW-1185">Reference proteome</keyword>
<keyword evidence="4 5" id="KW-0472">Membrane</keyword>
<feature type="transmembrane region" description="Helical" evidence="5">
    <location>
        <begin position="113"/>
        <end position="135"/>
    </location>
</feature>
<keyword evidence="2 5" id="KW-0812">Transmembrane</keyword>
<dbReference type="Proteomes" id="UP000663193">
    <property type="component" value="Chromosome 2"/>
</dbReference>
<name>A0A7U2HUB6_PHANO</name>
<evidence type="ECO:0000313" key="7">
    <source>
        <dbReference type="Proteomes" id="UP000663193"/>
    </source>
</evidence>
<keyword evidence="3 5" id="KW-1133">Transmembrane helix</keyword>
<organism evidence="6 7">
    <name type="scientific">Phaeosphaeria nodorum (strain SN15 / ATCC MYA-4574 / FGSC 10173)</name>
    <name type="common">Glume blotch fungus</name>
    <name type="synonym">Parastagonospora nodorum</name>
    <dbReference type="NCBI Taxonomy" id="321614"/>
    <lineage>
        <taxon>Eukaryota</taxon>
        <taxon>Fungi</taxon>
        <taxon>Dikarya</taxon>
        <taxon>Ascomycota</taxon>
        <taxon>Pezizomycotina</taxon>
        <taxon>Dothideomycetes</taxon>
        <taxon>Pleosporomycetidae</taxon>
        <taxon>Pleosporales</taxon>
        <taxon>Pleosporineae</taxon>
        <taxon>Phaeosphaeriaceae</taxon>
        <taxon>Parastagonospora</taxon>
    </lineage>
</organism>
<sequence>MSSAALTSPEKTSSTSFSSPSKIVLNEHTSRHPTAYAWSTKKKWILLTVVAFCQVSMNFNAAVYSNAVEDINFTLGILDARLGMTAFLISYAVGCELWAPWSEEIGRWPIMQASLGLTNASILVCGLATNFKGIIGGRVMGGLSLAGGSVTIGMVADMFLPEEQQCAVLWASLFSCLGAVIGGIAGGPIQQYLPSYYWDFWIQLALGGATQILHLVVAKESRATILLDREAKRQRKSGNTSIFGPNEVKTLRERFSLKEIATTMVRPYQMLIFEPIVLFLSLLSGFADALIFSFFESYGYVFKQWNFTPTQISLVLVALAASYIMGYLAFFPVVARHNARRAKGEALAPEARLKALLYHVILLPIGLLICAFVATGPPLHWAGVVVPSVLVGIANFAIYYATVDYMVAAYGPYAASATGGNGFARVFLAGCIQNSYLVLFGLALLFCVPVYIFYFKGVAIRERSKFAGELAEEKEKHYVVHDEVLVVAAPRDV</sequence>
<dbReference type="Pfam" id="PF07690">
    <property type="entry name" value="MFS_1"/>
    <property type="match status" value="1"/>
</dbReference>
<dbReference type="SUPFAM" id="SSF103473">
    <property type="entry name" value="MFS general substrate transporter"/>
    <property type="match status" value="1"/>
</dbReference>
<dbReference type="EMBL" id="CP069024">
    <property type="protein sequence ID" value="QRC92145.1"/>
    <property type="molecule type" value="Genomic_DNA"/>
</dbReference>
<evidence type="ECO:0000256" key="3">
    <source>
        <dbReference type="ARBA" id="ARBA00022989"/>
    </source>
</evidence>
<protein>
    <recommendedName>
        <fullName evidence="8">Major facilitator superfamily (MFS) profile domain-containing protein</fullName>
    </recommendedName>
</protein>
<feature type="transmembrane region" description="Helical" evidence="5">
    <location>
        <begin position="141"/>
        <end position="160"/>
    </location>
</feature>
<dbReference type="GO" id="GO:0022857">
    <property type="term" value="F:transmembrane transporter activity"/>
    <property type="evidence" value="ECO:0007669"/>
    <property type="project" value="InterPro"/>
</dbReference>
<comment type="subcellular location">
    <subcellularLocation>
        <location evidence="1">Membrane</location>
        <topology evidence="1">Multi-pass membrane protein</topology>
    </subcellularLocation>
</comment>
<dbReference type="InterPro" id="IPR036259">
    <property type="entry name" value="MFS_trans_sf"/>
</dbReference>
<feature type="transmembrane region" description="Helical" evidence="5">
    <location>
        <begin position="276"/>
        <end position="295"/>
    </location>
</feature>
<dbReference type="VEuPathDB" id="FungiDB:JI435_023020"/>
<feature type="transmembrane region" description="Helical" evidence="5">
    <location>
        <begin position="356"/>
        <end position="375"/>
    </location>
</feature>
<dbReference type="Gene3D" id="1.20.1250.20">
    <property type="entry name" value="MFS general substrate transporter like domains"/>
    <property type="match status" value="1"/>
</dbReference>
<evidence type="ECO:0000256" key="5">
    <source>
        <dbReference type="SAM" id="Phobius"/>
    </source>
</evidence>